<dbReference type="EMBL" id="JXSQ01000039">
    <property type="protein sequence ID" value="KIP51401.1"/>
    <property type="molecule type" value="Genomic_DNA"/>
</dbReference>
<dbReference type="RefSeq" id="WP_042545394.1">
    <property type="nucleotide sequence ID" value="NZ_JXSQ01000039.1"/>
</dbReference>
<proteinExistence type="predicted"/>
<accession>A0A0D0HUW2</accession>
<reference evidence="2 3" key="1">
    <citation type="submission" date="2015-01" db="EMBL/GenBank/DDBJ databases">
        <title>Draft genome sequence of Leucobacter komagatae strain VKM ST2845.</title>
        <authorList>
            <person name="Karlyshev A.V."/>
            <person name="Kudryashova E.B."/>
        </authorList>
    </citation>
    <scope>NUCLEOTIDE SEQUENCE [LARGE SCALE GENOMIC DNA]</scope>
    <source>
        <strain evidence="2 3">VKM ST2845</strain>
    </source>
</reference>
<feature type="compositionally biased region" description="Basic and acidic residues" evidence="1">
    <location>
        <begin position="57"/>
        <end position="67"/>
    </location>
</feature>
<name>A0A0D0HUW2_9MICO</name>
<evidence type="ECO:0000313" key="2">
    <source>
        <dbReference type="EMBL" id="KIP51401.1"/>
    </source>
</evidence>
<organism evidence="2 3">
    <name type="scientific">Leucobacter komagatae</name>
    <dbReference type="NCBI Taxonomy" id="55969"/>
    <lineage>
        <taxon>Bacteria</taxon>
        <taxon>Bacillati</taxon>
        <taxon>Actinomycetota</taxon>
        <taxon>Actinomycetes</taxon>
        <taxon>Micrococcales</taxon>
        <taxon>Microbacteriaceae</taxon>
        <taxon>Leucobacter</taxon>
    </lineage>
</organism>
<feature type="region of interest" description="Disordered" evidence="1">
    <location>
        <begin position="43"/>
        <end position="67"/>
    </location>
</feature>
<sequence length="197" mass="21373">MSSFRAFLRRRWPWCAGAGILLLGGLAMAAVFGGWLLGGPAAAGPPSEELAPTHQEATPERPDSADDARPVIEIGAVQYMPYTPVWDPPDEGENFWQVVDPENGYPEFGGTTYLLAHACYAGECVGDEARAMSVGEALQFRGDRYLVDEKLEINKSAIAEQAIWEHHEGRVVIITCIIDPHTGAIDENAILVASRVP</sequence>
<evidence type="ECO:0008006" key="4">
    <source>
        <dbReference type="Google" id="ProtNLM"/>
    </source>
</evidence>
<protein>
    <recommendedName>
        <fullName evidence="4">Sortase family protein</fullName>
    </recommendedName>
</protein>
<dbReference type="AlphaFoldDB" id="A0A0D0HUW2"/>
<gene>
    <name evidence="2" type="ORF">SD72_15585</name>
</gene>
<evidence type="ECO:0000256" key="1">
    <source>
        <dbReference type="SAM" id="MobiDB-lite"/>
    </source>
</evidence>
<feature type="compositionally biased region" description="Low complexity" evidence="1">
    <location>
        <begin position="43"/>
        <end position="52"/>
    </location>
</feature>
<dbReference type="OrthoDB" id="4425249at2"/>
<keyword evidence="3" id="KW-1185">Reference proteome</keyword>
<evidence type="ECO:0000313" key="3">
    <source>
        <dbReference type="Proteomes" id="UP000032120"/>
    </source>
</evidence>
<comment type="caution">
    <text evidence="2">The sequence shown here is derived from an EMBL/GenBank/DDBJ whole genome shotgun (WGS) entry which is preliminary data.</text>
</comment>
<dbReference type="Proteomes" id="UP000032120">
    <property type="component" value="Unassembled WGS sequence"/>
</dbReference>